<reference evidence="2 3" key="1">
    <citation type="submission" date="2016-12" db="EMBL/GenBank/DDBJ databases">
        <authorList>
            <person name="Song W.-J."/>
            <person name="Kurnit D.M."/>
        </authorList>
    </citation>
    <scope>NUCLEOTIDE SEQUENCE [LARGE SCALE GENOMIC DNA]</scope>
    <source>
        <strain evidence="2 3">DSM 12503</strain>
    </source>
</reference>
<proteinExistence type="predicted"/>
<evidence type="ECO:0000256" key="1">
    <source>
        <dbReference type="SAM" id="MobiDB-lite"/>
    </source>
</evidence>
<dbReference type="EMBL" id="FRFD01000018">
    <property type="protein sequence ID" value="SHO54163.1"/>
    <property type="molecule type" value="Genomic_DNA"/>
</dbReference>
<dbReference type="RefSeq" id="WP_139243495.1">
    <property type="nucleotide sequence ID" value="NZ_FRFD01000018.1"/>
</dbReference>
<sequence length="276" mass="30259">MSSNETLMETCNFNLPTMVEGEAFTVDELADDMDGLHLKFLRVKIPAGGALQFEIPGDDPENPDYKKYLEGVILFNHASCAYWLDGEMDDNTAPLCSSVDGKVGIGEPGGTCAVCALNRFGSGENGKGKACKNMRILYLLRDGEYMPLQITLPPTSIKPFNDFYSAVFAARRRGTCGSIVQIGLKRVENGTNTYSVATFRKLYDFSGEELAQVKAYAEVFKEQIKIMLQQRAEDAANRPDDVFEECEGYTMSGDDSSFVISSPGAEIDGDRDVLPA</sequence>
<accession>A0A1M7YNE3</accession>
<gene>
    <name evidence="2" type="ORF">SAMN02745217_04618</name>
</gene>
<dbReference type="OrthoDB" id="2372172at2"/>
<evidence type="ECO:0000313" key="2">
    <source>
        <dbReference type="EMBL" id="SHO54163.1"/>
    </source>
</evidence>
<protein>
    <submittedName>
        <fullName evidence="2">Uncharacterized protein</fullName>
    </submittedName>
</protein>
<dbReference type="STRING" id="1121345.SAMN02745217_04618"/>
<dbReference type="AlphaFoldDB" id="A0A1M7YNE3"/>
<keyword evidence="3" id="KW-1185">Reference proteome</keyword>
<dbReference type="Proteomes" id="UP000184612">
    <property type="component" value="Unassembled WGS sequence"/>
</dbReference>
<organism evidence="2 3">
    <name type="scientific">Anaerocolumna xylanovorans DSM 12503</name>
    <dbReference type="NCBI Taxonomy" id="1121345"/>
    <lineage>
        <taxon>Bacteria</taxon>
        <taxon>Bacillati</taxon>
        <taxon>Bacillota</taxon>
        <taxon>Clostridia</taxon>
        <taxon>Lachnospirales</taxon>
        <taxon>Lachnospiraceae</taxon>
        <taxon>Anaerocolumna</taxon>
    </lineage>
</organism>
<feature type="region of interest" description="Disordered" evidence="1">
    <location>
        <begin position="254"/>
        <end position="276"/>
    </location>
</feature>
<name>A0A1M7YNE3_9FIRM</name>
<evidence type="ECO:0000313" key="3">
    <source>
        <dbReference type="Proteomes" id="UP000184612"/>
    </source>
</evidence>